<dbReference type="InterPro" id="IPR010266">
    <property type="entry name" value="NnrS"/>
</dbReference>
<dbReference type="RefSeq" id="WP_147704446.1">
    <property type="nucleotide sequence ID" value="NZ_VDUY01000004.1"/>
</dbReference>
<comment type="caution">
    <text evidence="2">The sequence shown here is derived from an EMBL/GenBank/DDBJ whole genome shotgun (WGS) entry which is preliminary data.</text>
</comment>
<sequence>MYRLAALWAALAVPLWSAIAWFWPDASAWPAAARSIDWHARAMVSGYVGAVVVSFLVAPLRRWPADRSAQAWALLVAWLAARVLSLWSPDWARYGMAADLVFFGIAAIVLGRRALRAPAPNNLLFAAAPWVLMLSVAAPMQVLEMVAILIAVLAGRVIPGLVNTRAPGRRAQIRPDLERIALGALVAAIGLRALMPGSAVADLAAALAALANLYRWWNWAPQVGFRADLRLATMLFAYAWLPVWLLVDAAGAWAPAGAGSHALAAGLVGGMTWAMMNRTLAEPLGPPCWLEKTGAAALAVGVLARFAMAFAPATAWLPLAAAATLGWSLAFGSLALRGLGGPAHKGQERRQ</sequence>
<feature type="transmembrane region" description="Helical" evidence="1">
    <location>
        <begin position="94"/>
        <end position="111"/>
    </location>
</feature>
<reference evidence="2 3" key="1">
    <citation type="submission" date="2019-06" db="EMBL/GenBank/DDBJ databases">
        <title>Quisquiliibacterium sp. nov., isolated from a maize field.</title>
        <authorList>
            <person name="Lin S.-Y."/>
            <person name="Tsai C.-F."/>
            <person name="Young C.-C."/>
        </authorList>
    </citation>
    <scope>NUCLEOTIDE SEQUENCE [LARGE SCALE GENOMIC DNA]</scope>
    <source>
        <strain evidence="2 3">CC-CFT501</strain>
    </source>
</reference>
<feature type="transmembrane region" description="Helical" evidence="1">
    <location>
        <begin position="146"/>
        <end position="164"/>
    </location>
</feature>
<feature type="transmembrane region" description="Helical" evidence="1">
    <location>
        <begin position="123"/>
        <end position="140"/>
    </location>
</feature>
<feature type="transmembrane region" description="Helical" evidence="1">
    <location>
        <begin position="229"/>
        <end position="247"/>
    </location>
</feature>
<gene>
    <name evidence="2" type="ORF">FHP08_10640</name>
</gene>
<dbReference type="Pfam" id="PF05940">
    <property type="entry name" value="NnrS"/>
    <property type="match status" value="1"/>
</dbReference>
<feature type="transmembrane region" description="Helical" evidence="1">
    <location>
        <begin position="69"/>
        <end position="88"/>
    </location>
</feature>
<name>A0A5C8NVM6_9BURK</name>
<dbReference type="AlphaFoldDB" id="A0A5C8NVM6"/>
<keyword evidence="3" id="KW-1185">Reference proteome</keyword>
<feature type="transmembrane region" description="Helical" evidence="1">
    <location>
        <begin position="38"/>
        <end position="57"/>
    </location>
</feature>
<keyword evidence="1" id="KW-0472">Membrane</keyword>
<evidence type="ECO:0000313" key="3">
    <source>
        <dbReference type="Proteomes" id="UP000321548"/>
    </source>
</evidence>
<keyword evidence="1" id="KW-0812">Transmembrane</keyword>
<proteinExistence type="predicted"/>
<keyword evidence="1" id="KW-1133">Transmembrane helix</keyword>
<dbReference type="EMBL" id="VDUY01000004">
    <property type="protein sequence ID" value="TXL65251.1"/>
    <property type="molecule type" value="Genomic_DNA"/>
</dbReference>
<evidence type="ECO:0000313" key="2">
    <source>
        <dbReference type="EMBL" id="TXL65251.1"/>
    </source>
</evidence>
<evidence type="ECO:0000256" key="1">
    <source>
        <dbReference type="SAM" id="Phobius"/>
    </source>
</evidence>
<feature type="transmembrane region" description="Helical" evidence="1">
    <location>
        <begin position="319"/>
        <end position="340"/>
    </location>
</feature>
<dbReference type="Proteomes" id="UP000321548">
    <property type="component" value="Unassembled WGS sequence"/>
</dbReference>
<protein>
    <submittedName>
        <fullName evidence="2">NnrS family protein</fullName>
    </submittedName>
</protein>
<accession>A0A5C8NVM6</accession>
<organism evidence="2 3">
    <name type="scientific">Zeimonas arvi</name>
    <dbReference type="NCBI Taxonomy" id="2498847"/>
    <lineage>
        <taxon>Bacteria</taxon>
        <taxon>Pseudomonadati</taxon>
        <taxon>Pseudomonadota</taxon>
        <taxon>Betaproteobacteria</taxon>
        <taxon>Burkholderiales</taxon>
        <taxon>Burkholderiaceae</taxon>
        <taxon>Zeimonas</taxon>
    </lineage>
</organism>